<evidence type="ECO:0000313" key="2">
    <source>
        <dbReference type="Proteomes" id="UP000034063"/>
    </source>
</evidence>
<dbReference type="Gene3D" id="3.90.1640.30">
    <property type="match status" value="1"/>
</dbReference>
<proteinExistence type="predicted"/>
<reference evidence="1 2" key="1">
    <citation type="journal article" date="2015" name="Nature">
        <title>rRNA introns, odd ribosomes, and small enigmatic genomes across a large radiation of phyla.</title>
        <authorList>
            <person name="Brown C.T."/>
            <person name="Hug L.A."/>
            <person name="Thomas B.C."/>
            <person name="Sharon I."/>
            <person name="Castelle C.J."/>
            <person name="Singh A."/>
            <person name="Wilkins M.J."/>
            <person name="Williams K.H."/>
            <person name="Banfield J.F."/>
        </authorList>
    </citation>
    <scope>NUCLEOTIDE SEQUENCE [LARGE SCALE GENOMIC DNA]</scope>
</reference>
<dbReference type="InterPro" id="IPR051673">
    <property type="entry name" value="SSDNA_exonuclease_RecJ"/>
</dbReference>
<dbReference type="Proteomes" id="UP000034063">
    <property type="component" value="Unassembled WGS sequence"/>
</dbReference>
<keyword evidence="1" id="KW-0378">Hydrolase</keyword>
<accession>A0A0G1HFF4</accession>
<dbReference type="EMBL" id="LCIB01000044">
    <property type="protein sequence ID" value="KKT45605.1"/>
    <property type="molecule type" value="Genomic_DNA"/>
</dbReference>
<comment type="caution">
    <text evidence="1">The sequence shown here is derived from an EMBL/GenBank/DDBJ whole genome shotgun (WGS) entry which is preliminary data.</text>
</comment>
<organism evidence="1 2">
    <name type="scientific">Candidatus Gottesmanbacteria bacterium GW2011_GWA2_44_17</name>
    <dbReference type="NCBI Taxonomy" id="1618444"/>
    <lineage>
        <taxon>Bacteria</taxon>
        <taxon>Candidatus Gottesmaniibacteriota</taxon>
    </lineage>
</organism>
<dbReference type="GO" id="GO:0004527">
    <property type="term" value="F:exonuclease activity"/>
    <property type="evidence" value="ECO:0007669"/>
    <property type="project" value="UniProtKB-KW"/>
</dbReference>
<keyword evidence="1" id="KW-0540">Nuclease</keyword>
<sequence>MKKWEIIKEYTGDLMDILLENRGVATKKEKNVFLNPPDPATLTSKDVGIDKVSVTKAIKRIQNAIKDKESIVVYADYDADGITAGAIISSPWITASPLGKK</sequence>
<dbReference type="SUPFAM" id="SSF64182">
    <property type="entry name" value="DHH phosphoesterases"/>
    <property type="match status" value="1"/>
</dbReference>
<keyword evidence="1" id="KW-0269">Exonuclease</keyword>
<gene>
    <name evidence="1" type="ORF">UW37_C0044G0008</name>
</gene>
<dbReference type="InterPro" id="IPR038763">
    <property type="entry name" value="DHH_sf"/>
</dbReference>
<protein>
    <submittedName>
        <fullName evidence="1">Single-stranded-DNA-specific exonuclease recJ</fullName>
    </submittedName>
</protein>
<dbReference type="AlphaFoldDB" id="A0A0G1HFF4"/>
<dbReference type="PANTHER" id="PTHR30255:SF2">
    <property type="entry name" value="SINGLE-STRANDED-DNA-SPECIFIC EXONUCLEASE RECJ"/>
    <property type="match status" value="1"/>
</dbReference>
<evidence type="ECO:0000313" key="1">
    <source>
        <dbReference type="EMBL" id="KKT45605.1"/>
    </source>
</evidence>
<dbReference type="PANTHER" id="PTHR30255">
    <property type="entry name" value="SINGLE-STRANDED-DNA-SPECIFIC EXONUCLEASE RECJ"/>
    <property type="match status" value="1"/>
</dbReference>
<name>A0A0G1HFF4_9BACT</name>